<protein>
    <submittedName>
        <fullName evidence="1">Uncharacterized protein</fullName>
    </submittedName>
</protein>
<comment type="caution">
    <text evidence="1">The sequence shown here is derived from an EMBL/GenBank/DDBJ whole genome shotgun (WGS) entry which is preliminary data.</text>
</comment>
<dbReference type="STRING" id="152268.A6K24_13040"/>
<sequence length="372" mass="42576">MDRKKKELVDHLDKLEDVYRDFFHWLAGQYDPTSGGFYYAKSSSTNRQFAPDIESTAQALNIIIRNNLLKDMPEKMKLAMISFFKGKQDPATGYFFDDHPAMKKDEVMVHRALNYCTSALQYLGSEPLYALPVEAMAAPDYIKSPETYLGKWKSIDLRNSWRGCDLLATSCVYTGQMEENERIPFLKEAVSFLESIQDPKTGLWGEGSLYVRISGTFKLHTFYSSFQIPMPKTDRIYQSILHCLRTEEAGDMCYIRNPIDLLSYANLQIPHGELKEIIDITIKNMRKLKRPDGGFSREIETSPPAPNVAQIKAGEVYPDMPEPVVLSKGLYEGDMNASTQTTLIRQQLYKMVGIPIVPLKESLDFFKLYFNE</sequence>
<accession>A0A179SQI3</accession>
<dbReference type="EMBL" id="LWSG01000045">
    <property type="protein sequence ID" value="OAS82563.1"/>
    <property type="molecule type" value="Genomic_DNA"/>
</dbReference>
<dbReference type="Proteomes" id="UP000078534">
    <property type="component" value="Unassembled WGS sequence"/>
</dbReference>
<dbReference type="SUPFAM" id="SSF48239">
    <property type="entry name" value="Terpenoid cyclases/Protein prenyltransferases"/>
    <property type="match status" value="1"/>
</dbReference>
<reference evidence="2" key="1">
    <citation type="submission" date="2016-04" db="EMBL/GenBank/DDBJ databases">
        <authorList>
            <person name="Lyu Z."/>
            <person name="Lyu W."/>
        </authorList>
    </citation>
    <scope>NUCLEOTIDE SEQUENCE [LARGE SCALE GENOMIC DNA]</scope>
    <source>
        <strain evidence="2">C44</strain>
    </source>
</reference>
<gene>
    <name evidence="1" type="ORF">A6K24_13040</name>
</gene>
<dbReference type="RefSeq" id="WP_066340136.1">
    <property type="nucleotide sequence ID" value="NZ_LWSG01000045.1"/>
</dbReference>
<dbReference type="AlphaFoldDB" id="A0A179SQI3"/>
<evidence type="ECO:0000313" key="2">
    <source>
        <dbReference type="Proteomes" id="UP000078534"/>
    </source>
</evidence>
<proteinExistence type="predicted"/>
<keyword evidence="2" id="KW-1185">Reference proteome</keyword>
<evidence type="ECO:0000313" key="1">
    <source>
        <dbReference type="EMBL" id="OAS82563.1"/>
    </source>
</evidence>
<name>A0A179SQI3_9BACI</name>
<dbReference type="InterPro" id="IPR008930">
    <property type="entry name" value="Terpenoid_cyclase/PrenylTrfase"/>
</dbReference>
<dbReference type="OrthoDB" id="2957894at2"/>
<organism evidence="1 2">
    <name type="scientific">Metabacillus litoralis</name>
    <dbReference type="NCBI Taxonomy" id="152268"/>
    <lineage>
        <taxon>Bacteria</taxon>
        <taxon>Bacillati</taxon>
        <taxon>Bacillota</taxon>
        <taxon>Bacilli</taxon>
        <taxon>Bacillales</taxon>
        <taxon>Bacillaceae</taxon>
        <taxon>Metabacillus</taxon>
    </lineage>
</organism>